<dbReference type="InterPro" id="IPR051050">
    <property type="entry name" value="Lipid_II_flippase_MurJ/MviN"/>
</dbReference>
<name>A0A934WP97_9BURK</name>
<keyword evidence="6 10" id="KW-1133">Transmembrane helix</keyword>
<keyword evidence="12" id="KW-1185">Reference proteome</keyword>
<dbReference type="Proteomes" id="UP000630528">
    <property type="component" value="Unassembled WGS sequence"/>
</dbReference>
<dbReference type="RefSeq" id="WP_201174587.1">
    <property type="nucleotide sequence ID" value="NZ_JAEPWM010000008.1"/>
</dbReference>
<feature type="transmembrane region" description="Helical" evidence="10">
    <location>
        <begin position="223"/>
        <end position="245"/>
    </location>
</feature>
<feature type="transmembrane region" description="Helical" evidence="10">
    <location>
        <begin position="427"/>
        <end position="447"/>
    </location>
</feature>
<evidence type="ECO:0000256" key="9">
    <source>
        <dbReference type="ARBA" id="ARBA00061532"/>
    </source>
</evidence>
<dbReference type="PRINTS" id="PR01806">
    <property type="entry name" value="VIRFACTRMVIN"/>
</dbReference>
<protein>
    <recommendedName>
        <fullName evidence="13">Virulence factor MviN</fullName>
    </recommendedName>
</protein>
<dbReference type="AlphaFoldDB" id="A0A934WP97"/>
<evidence type="ECO:0000256" key="1">
    <source>
        <dbReference type="ARBA" id="ARBA00004651"/>
    </source>
</evidence>
<evidence type="ECO:0000256" key="5">
    <source>
        <dbReference type="ARBA" id="ARBA00022984"/>
    </source>
</evidence>
<feature type="transmembrane region" description="Helical" evidence="10">
    <location>
        <begin position="182"/>
        <end position="202"/>
    </location>
</feature>
<dbReference type="GO" id="GO:0008360">
    <property type="term" value="P:regulation of cell shape"/>
    <property type="evidence" value="ECO:0007669"/>
    <property type="project" value="UniProtKB-KW"/>
</dbReference>
<dbReference type="EMBL" id="JAEPWM010000008">
    <property type="protein sequence ID" value="MBK6008027.1"/>
    <property type="molecule type" value="Genomic_DNA"/>
</dbReference>
<reference evidence="11" key="2">
    <citation type="submission" date="2021-01" db="EMBL/GenBank/DDBJ databases">
        <authorList>
            <person name="Kang M."/>
        </authorList>
    </citation>
    <scope>NUCLEOTIDE SEQUENCE</scope>
    <source>
        <strain evidence="11">KACC 17527</strain>
    </source>
</reference>
<dbReference type="PANTHER" id="PTHR47019">
    <property type="entry name" value="LIPID II FLIPPASE MURJ"/>
    <property type="match status" value="1"/>
</dbReference>
<keyword evidence="3 10" id="KW-0812">Transmembrane</keyword>
<feature type="transmembrane region" description="Helical" evidence="10">
    <location>
        <begin position="85"/>
        <end position="104"/>
    </location>
</feature>
<feature type="transmembrane region" description="Helical" evidence="10">
    <location>
        <begin position="154"/>
        <end position="176"/>
    </location>
</feature>
<dbReference type="GO" id="GO:0005886">
    <property type="term" value="C:plasma membrane"/>
    <property type="evidence" value="ECO:0007669"/>
    <property type="project" value="UniProtKB-SubCell"/>
</dbReference>
<comment type="function">
    <text evidence="8">Involved in peptidoglycan biosynthesis. Transports lipid-linked peptidoglycan precursors from the inner to the outer leaflet of the cytoplasmic membrane.</text>
</comment>
<feature type="transmembrane region" description="Helical" evidence="10">
    <location>
        <begin position="265"/>
        <end position="283"/>
    </location>
</feature>
<feature type="transmembrane region" description="Helical" evidence="10">
    <location>
        <begin position="347"/>
        <end position="366"/>
    </location>
</feature>
<comment type="subcellular location">
    <subcellularLocation>
        <location evidence="1">Cell membrane</location>
        <topology evidence="1">Multi-pass membrane protein</topology>
    </subcellularLocation>
</comment>
<feature type="transmembrane region" description="Helical" evidence="10">
    <location>
        <begin position="124"/>
        <end position="142"/>
    </location>
</feature>
<keyword evidence="7 10" id="KW-0472">Membrane</keyword>
<evidence type="ECO:0000256" key="2">
    <source>
        <dbReference type="ARBA" id="ARBA00022475"/>
    </source>
</evidence>
<evidence type="ECO:0000256" key="8">
    <source>
        <dbReference type="ARBA" id="ARBA00060041"/>
    </source>
</evidence>
<reference evidence="11" key="1">
    <citation type="journal article" date="2012" name="J. Microbiol. Biotechnol.">
        <title>Ramlibacter ginsenosidimutans sp. nov., with ginsenoside-converting activity.</title>
        <authorList>
            <person name="Wang L."/>
            <person name="An D.S."/>
            <person name="Kim S.G."/>
            <person name="Jin F.X."/>
            <person name="Kim S.C."/>
            <person name="Lee S.T."/>
            <person name="Im W.T."/>
        </authorList>
    </citation>
    <scope>NUCLEOTIDE SEQUENCE</scope>
    <source>
        <strain evidence="11">KACC 17527</strain>
    </source>
</reference>
<evidence type="ECO:0000313" key="11">
    <source>
        <dbReference type="EMBL" id="MBK6008027.1"/>
    </source>
</evidence>
<dbReference type="PANTHER" id="PTHR47019:SF1">
    <property type="entry name" value="LIPID II FLIPPASE MURJ"/>
    <property type="match status" value="1"/>
</dbReference>
<dbReference type="Pfam" id="PF03023">
    <property type="entry name" value="MurJ"/>
    <property type="match status" value="1"/>
</dbReference>
<feature type="transmembrane region" description="Helical" evidence="10">
    <location>
        <begin position="373"/>
        <end position="390"/>
    </location>
</feature>
<dbReference type="InterPro" id="IPR004268">
    <property type="entry name" value="MurJ"/>
</dbReference>
<evidence type="ECO:0000313" key="12">
    <source>
        <dbReference type="Proteomes" id="UP000630528"/>
    </source>
</evidence>
<dbReference type="GO" id="GO:0034204">
    <property type="term" value="P:lipid translocation"/>
    <property type="evidence" value="ECO:0007669"/>
    <property type="project" value="TreeGrafter"/>
</dbReference>
<gene>
    <name evidence="11" type="ORF">JJB11_18150</name>
</gene>
<keyword evidence="2" id="KW-1003">Cell membrane</keyword>
<feature type="transmembrane region" description="Helical" evidence="10">
    <location>
        <begin position="396"/>
        <end position="415"/>
    </location>
</feature>
<evidence type="ECO:0000256" key="10">
    <source>
        <dbReference type="SAM" id="Phobius"/>
    </source>
</evidence>
<keyword evidence="4" id="KW-0133">Cell shape</keyword>
<organism evidence="11 12">
    <name type="scientific">Ramlibacter ginsenosidimutans</name>
    <dbReference type="NCBI Taxonomy" id="502333"/>
    <lineage>
        <taxon>Bacteria</taxon>
        <taxon>Pseudomonadati</taxon>
        <taxon>Pseudomonadota</taxon>
        <taxon>Betaproteobacteria</taxon>
        <taxon>Burkholderiales</taxon>
        <taxon>Comamonadaceae</taxon>
        <taxon>Ramlibacter</taxon>
    </lineage>
</organism>
<proteinExistence type="inferred from homology"/>
<evidence type="ECO:0000256" key="3">
    <source>
        <dbReference type="ARBA" id="ARBA00022692"/>
    </source>
</evidence>
<feature type="transmembrane region" description="Helical" evidence="10">
    <location>
        <begin position="304"/>
        <end position="327"/>
    </location>
</feature>
<comment type="caution">
    <text evidence="11">The sequence shown here is derived from an EMBL/GenBank/DDBJ whole genome shotgun (WGS) entry which is preliminary data.</text>
</comment>
<feature type="transmembrane region" description="Helical" evidence="10">
    <location>
        <begin position="44"/>
        <end position="64"/>
    </location>
</feature>
<keyword evidence="5" id="KW-0573">Peptidoglycan synthesis</keyword>
<evidence type="ECO:0000256" key="7">
    <source>
        <dbReference type="ARBA" id="ARBA00023136"/>
    </source>
</evidence>
<evidence type="ECO:0000256" key="6">
    <source>
        <dbReference type="ARBA" id="ARBA00022989"/>
    </source>
</evidence>
<evidence type="ECO:0008006" key="13">
    <source>
        <dbReference type="Google" id="ProtNLM"/>
    </source>
</evidence>
<dbReference type="GO" id="GO:0009252">
    <property type="term" value="P:peptidoglycan biosynthetic process"/>
    <property type="evidence" value="ECO:0007669"/>
    <property type="project" value="UniProtKB-KW"/>
</dbReference>
<evidence type="ECO:0000256" key="4">
    <source>
        <dbReference type="ARBA" id="ARBA00022960"/>
    </source>
</evidence>
<feature type="transmembrane region" description="Helical" evidence="10">
    <location>
        <begin position="453"/>
        <end position="472"/>
    </location>
</feature>
<comment type="similarity">
    <text evidence="9">Belongs to the MurJ/MviN family.</text>
</comment>
<dbReference type="GO" id="GO:0015648">
    <property type="term" value="F:lipid-linked peptidoglycan transporter activity"/>
    <property type="evidence" value="ECO:0007669"/>
    <property type="project" value="TreeGrafter"/>
</dbReference>
<sequence>MFLKAGALSLALLLASRLLGLVRESAQAAAFGASGMGDVAVLMLTLPDWLAGLLASGALAFVLLPAWAHEEGARIAATQRQVARWLIGAGSALALLLVVARGPATRLLASGLPPALAAVAANGLAWSALALPLALLSALWVTRLQHERDFVGMYAANLVVNAVLIAALLLALALVAAPPTGVIVLGTGLLLAMAARLAWLQWRQRPFRSPVRAQVQRLPAATVWLWAAAAAGLPLALPFAARSLASQQAAGALATFNYSWKLVELPLVLAIQLVGTLSLGPIASALKGGSSADAAHSMRRGFALAWTLACASAAGLLVAAPAIAHLLFGWGRMQPQALADVAQWGRIGAWSLLPQALVTITLAALAAQDKLRVAVLAYAVALVVLLLAHPRHGAALMAWLDALWAAIALFLLHAVRPAGQGWLPWRALAVPGIALLLLQALLGFTGLPAGAGMQWAGALGAAILIIGASWWASADLRTALAR</sequence>
<accession>A0A934WP97</accession>